<dbReference type="AlphaFoldDB" id="G0NGB6"/>
<proteinExistence type="predicted"/>
<dbReference type="EMBL" id="GL379879">
    <property type="protein sequence ID" value="EGT59966.1"/>
    <property type="molecule type" value="Genomic_DNA"/>
</dbReference>
<dbReference type="Proteomes" id="UP000008068">
    <property type="component" value="Unassembled WGS sequence"/>
</dbReference>
<protein>
    <submittedName>
        <fullName evidence="1">Uncharacterized protein</fullName>
    </submittedName>
</protein>
<dbReference type="InParanoid" id="G0NGB6"/>
<keyword evidence="2" id="KW-1185">Reference proteome</keyword>
<evidence type="ECO:0000313" key="1">
    <source>
        <dbReference type="EMBL" id="EGT59966.1"/>
    </source>
</evidence>
<sequence>MCFCSFQTKYIAGSEQSIFPMNRPGFILHKQGMMICEKLHNAICKERHQDRSIGAEKISIRIPRVDVKMRKNNSLMRKNDVRSPSSNQTTVTTSIKDAQLCVIDQGYKWNCSKIVVEATNNKRFGKQRTLLNFELKHDEHWKGHQTDYELLIYIAEQQKDGARTDQRTEGNVKNYQDS</sequence>
<reference evidence="2" key="1">
    <citation type="submission" date="2011-07" db="EMBL/GenBank/DDBJ databases">
        <authorList>
            <consortium name="Caenorhabditis brenneri Sequencing and Analysis Consortium"/>
            <person name="Wilson R.K."/>
        </authorList>
    </citation>
    <scope>NUCLEOTIDE SEQUENCE [LARGE SCALE GENOMIC DNA]</scope>
    <source>
        <strain evidence="2">PB2801</strain>
    </source>
</reference>
<organism evidence="2">
    <name type="scientific">Caenorhabditis brenneri</name>
    <name type="common">Nematode worm</name>
    <dbReference type="NCBI Taxonomy" id="135651"/>
    <lineage>
        <taxon>Eukaryota</taxon>
        <taxon>Metazoa</taxon>
        <taxon>Ecdysozoa</taxon>
        <taxon>Nematoda</taxon>
        <taxon>Chromadorea</taxon>
        <taxon>Rhabditida</taxon>
        <taxon>Rhabditina</taxon>
        <taxon>Rhabditomorpha</taxon>
        <taxon>Rhabditoidea</taxon>
        <taxon>Rhabditidae</taxon>
        <taxon>Peloderinae</taxon>
        <taxon>Caenorhabditis</taxon>
    </lineage>
</organism>
<name>G0NGB6_CAEBE</name>
<gene>
    <name evidence="1" type="ORF">CAEBREN_25018</name>
</gene>
<evidence type="ECO:0000313" key="2">
    <source>
        <dbReference type="Proteomes" id="UP000008068"/>
    </source>
</evidence>
<accession>G0NGB6</accession>
<dbReference type="HOGENOM" id="CLU_1511936_0_0_1"/>